<protein>
    <submittedName>
        <fullName evidence="2">Uncharacterized protein</fullName>
    </submittedName>
</protein>
<feature type="region of interest" description="Disordered" evidence="1">
    <location>
        <begin position="1"/>
        <end position="677"/>
    </location>
</feature>
<dbReference type="GeneID" id="30151807"/>
<feature type="compositionally biased region" description="Low complexity" evidence="1">
    <location>
        <begin position="1070"/>
        <end position="1080"/>
    </location>
</feature>
<reference evidence="2 3" key="1">
    <citation type="submission" date="2016-06" db="EMBL/GenBank/DDBJ databases">
        <title>Evolution of pathogenesis and genome organization in the Tremellales.</title>
        <authorList>
            <person name="Cuomo C."/>
            <person name="Litvintseva A."/>
            <person name="Heitman J."/>
            <person name="Chen Y."/>
            <person name="Sun S."/>
            <person name="Springer D."/>
            <person name="Dromer F."/>
            <person name="Young S."/>
            <person name="Zeng Q."/>
            <person name="Chapman S."/>
            <person name="Gujja S."/>
            <person name="Saif S."/>
            <person name="Birren B."/>
        </authorList>
    </citation>
    <scope>NUCLEOTIDE SEQUENCE [LARGE SCALE GENOMIC DNA]</scope>
    <source>
        <strain evidence="2 3">CBS 6039</strain>
    </source>
</reference>
<dbReference type="EMBL" id="AWGJ01000001">
    <property type="protein sequence ID" value="ODN84576.1"/>
    <property type="molecule type" value="Genomic_DNA"/>
</dbReference>
<feature type="compositionally biased region" description="Low complexity" evidence="1">
    <location>
        <begin position="320"/>
        <end position="331"/>
    </location>
</feature>
<accession>A0A1E3I9R3</accession>
<feature type="compositionally biased region" description="Basic and acidic residues" evidence="1">
    <location>
        <begin position="1008"/>
        <end position="1020"/>
    </location>
</feature>
<feature type="compositionally biased region" description="Low complexity" evidence="1">
    <location>
        <begin position="1298"/>
        <end position="1308"/>
    </location>
</feature>
<name>A0A1E3I9R3_9TREE</name>
<feature type="compositionally biased region" description="Basic and acidic residues" evidence="1">
    <location>
        <begin position="37"/>
        <end position="47"/>
    </location>
</feature>
<feature type="region of interest" description="Disordered" evidence="1">
    <location>
        <begin position="1008"/>
        <end position="1173"/>
    </location>
</feature>
<feature type="compositionally biased region" description="Low complexity" evidence="1">
    <location>
        <begin position="1123"/>
        <end position="1135"/>
    </location>
</feature>
<feature type="compositionally biased region" description="Low complexity" evidence="1">
    <location>
        <begin position="509"/>
        <end position="523"/>
    </location>
</feature>
<feature type="compositionally biased region" description="Polar residues" evidence="1">
    <location>
        <begin position="1146"/>
        <end position="1168"/>
    </location>
</feature>
<proteinExistence type="predicted"/>
<dbReference type="OrthoDB" id="2554322at2759"/>
<feature type="region of interest" description="Disordered" evidence="1">
    <location>
        <begin position="856"/>
        <end position="896"/>
    </location>
</feature>
<feature type="region of interest" description="Disordered" evidence="1">
    <location>
        <begin position="798"/>
        <end position="841"/>
    </location>
</feature>
<feature type="compositionally biased region" description="Polar residues" evidence="1">
    <location>
        <begin position="668"/>
        <end position="677"/>
    </location>
</feature>
<sequence>MSSTVSPSKRRSKQLEEEVWDDDFEFPVQKKRSNSVTKDEKSRKSLDDDWDEDWDESPPKPVVSSPSRHGLSQSRPISKVPAPLNIPNHAHDQSRISPGVTADLSLPSPSPMPPSSSNPHQPLLASRSNSSLLSIGQGTKPRSRAGSVATTGSGTVRRKLVKRHPSTSFIPIPGNRSASHLPSSTSSTSISSSHNIVSPAEEFSIPPLPANMPRSTSGEQMPPPPLPVRGESGVSAMMRRKSKSKKQGAPPSPSKEKSSLGEAKEQRKGFWNRLSGGPTETDGVHSHRRRRSSSVGATLAKPESPQSPMPPLPSNLRSPSATSTSTSSSAHSHNRAQGVTSVFTSMLRRSSSSLSKSSRGSKEPPSAYPYAYPGGDGGRSRSSVSVGIPIPEKTDGRTTPEQPQSFSRGFHLPSPSPQSPYHSKPRMPLPLGRPPLPDHTASVPLLSGQPPSLNTMSIDADDSDEEGDKTPRRRKKVPLASLRTSPGKKGHGESYEHGSPASASIPGLPRSSSTSPWPSLGSPTKTRVNPMPLVPSGGGGENESISSGHTGASGNGSGFASTVRRLGSISKKHGRRLSGGWKFGTQSSNSSSNSGGGVASAGSVFGQPRDEKAVLETVMGSPVKDRRDDDLVDSPVVVQHPLTPDTKSKPKHRPRPSDQWDHDFPSFSAPNANQSSTTLARLDKVEKSATQEKLLLAEADKKRMEDKQRRRQSWNDFVIPRNVLEKQKELKEGIGAVKLFARGVNTLKALSATHAGLRKCIIEDGSETDANKFSALEAEFAQWWEMAIVLIEVGSTGKESGSQASVESPRRERRVTLASEEARAAGDALRQASGGSFKSPYSSPVQWNYETHSQIVGPSQKKISLPDPSETNQSTFHGPPRASPLPEQWRASTGRQDLSKRQLEVLRTMLKTPMPSGSVSSLERPGMSRGASTISTRTGSSLAERFDAVHGPGAATVAAPPMPRTHTPLRIDTTSPQGLVVEPPTATAKLNQRRMSKAGLAGLKEFLRSLKKDGGGEKKPTPRRMKSHSKALRDAPVTSPSDKIDYREKSSMSPPSSPSSPTTRQWSRMPQTAPPTQTTTRGPYETSRSSFAVFGPQGPSPPPTTGYVSGTPQSQSSSRISWQAQPSASQASSQPNPKRPSLRNIFRTSSGNWSELAANSTPNPSNGSPGLRKRGSVQILGQINETMGKSPQQREVKERERAHAQAQTMGSLTGRVPGVARSSISVSDPLPHPHVRSVTEMGARVKGESQGEGDQTLKPRRKGRATPLGLGLGWPEKRAEEAGLARSPTSPVRGRPHAASTSTMNSATTGGGETGDEELVVALTPENLPTLLEYLRQCEMKLGEWKLLVEEEGLGEKLVEVEKGEQ</sequence>
<feature type="compositionally biased region" description="Basic and acidic residues" evidence="1">
    <location>
        <begin position="254"/>
        <end position="268"/>
    </location>
</feature>
<feature type="compositionally biased region" description="Basic residues" evidence="1">
    <location>
        <begin position="1021"/>
        <end position="1030"/>
    </location>
</feature>
<feature type="compositionally biased region" description="Pro residues" evidence="1">
    <location>
        <begin position="427"/>
        <end position="437"/>
    </location>
</feature>
<keyword evidence="3" id="KW-1185">Reference proteome</keyword>
<organism evidence="2 3">
    <name type="scientific">Cryptococcus amylolentus CBS 6039</name>
    <dbReference type="NCBI Taxonomy" id="1295533"/>
    <lineage>
        <taxon>Eukaryota</taxon>
        <taxon>Fungi</taxon>
        <taxon>Dikarya</taxon>
        <taxon>Basidiomycota</taxon>
        <taxon>Agaricomycotina</taxon>
        <taxon>Tremellomycetes</taxon>
        <taxon>Tremellales</taxon>
        <taxon>Cryptococcaceae</taxon>
        <taxon>Cryptococcus</taxon>
    </lineage>
</organism>
<comment type="caution">
    <text evidence="2">The sequence shown here is derived from an EMBL/GenBank/DDBJ whole genome shotgun (WGS) entry which is preliminary data.</text>
</comment>
<dbReference type="RefSeq" id="XP_018998379.1">
    <property type="nucleotide sequence ID" value="XM_019133674.1"/>
</dbReference>
<dbReference type="Proteomes" id="UP000094065">
    <property type="component" value="Unassembled WGS sequence"/>
</dbReference>
<feature type="region of interest" description="Disordered" evidence="1">
    <location>
        <begin position="1242"/>
        <end position="1314"/>
    </location>
</feature>
<feature type="compositionally biased region" description="Low complexity" evidence="1">
    <location>
        <begin position="345"/>
        <end position="373"/>
    </location>
</feature>
<feature type="region of interest" description="Disordered" evidence="1">
    <location>
        <begin position="913"/>
        <end position="934"/>
    </location>
</feature>
<evidence type="ECO:0000256" key="1">
    <source>
        <dbReference type="SAM" id="MobiDB-lite"/>
    </source>
</evidence>
<evidence type="ECO:0000313" key="3">
    <source>
        <dbReference type="Proteomes" id="UP000094065"/>
    </source>
</evidence>
<feature type="compositionally biased region" description="Basic residues" evidence="1">
    <location>
        <begin position="156"/>
        <end position="165"/>
    </location>
</feature>
<feature type="compositionally biased region" description="Polar residues" evidence="1">
    <location>
        <begin position="1107"/>
        <end position="1122"/>
    </location>
</feature>
<feature type="compositionally biased region" description="Polar residues" evidence="1">
    <location>
        <begin position="335"/>
        <end position="344"/>
    </location>
</feature>
<feature type="compositionally biased region" description="Low complexity" evidence="1">
    <location>
        <begin position="177"/>
        <end position="200"/>
    </location>
</feature>
<feature type="compositionally biased region" description="Basic and acidic residues" evidence="1">
    <location>
        <begin position="655"/>
        <end position="664"/>
    </location>
</feature>
<gene>
    <name evidence="2" type="ORF">L202_00498</name>
</gene>
<feature type="compositionally biased region" description="Low complexity" evidence="1">
    <location>
        <begin position="117"/>
        <end position="134"/>
    </location>
</feature>
<evidence type="ECO:0000313" key="2">
    <source>
        <dbReference type="EMBL" id="ODN84576.1"/>
    </source>
</evidence>